<dbReference type="SUPFAM" id="SSF55394">
    <property type="entry name" value="Bactericidal permeability-increasing protein, BPI"/>
    <property type="match status" value="1"/>
</dbReference>
<dbReference type="EMBL" id="LN857013">
    <property type="protein sequence ID" value="CDQ00226.1"/>
    <property type="molecule type" value="Genomic_DNA"/>
</dbReference>
<reference evidence="2" key="1">
    <citation type="journal article" date="2007" name="Science">
        <title>Draft genome of the filarial nematode parasite Brugia malayi.</title>
        <authorList>
            <person name="Ghedin E."/>
            <person name="Wang S."/>
            <person name="Spiro D."/>
            <person name="Caler E."/>
            <person name="Zhao Q."/>
            <person name="Crabtree J."/>
            <person name="Allen J.E."/>
            <person name="Delcher A.L."/>
            <person name="Guiliano D.B."/>
            <person name="Miranda-Saavedra D."/>
            <person name="Angiuoli S.V."/>
            <person name="Creasy T."/>
            <person name="Amedeo P."/>
            <person name="Haas B."/>
            <person name="El-Sayed N.M."/>
            <person name="Wortman J.R."/>
            <person name="Feldblyum T."/>
            <person name="Tallon L."/>
            <person name="Schatz M."/>
            <person name="Shumway M."/>
            <person name="Koo H."/>
            <person name="Salzberg S.L."/>
            <person name="Schobel S."/>
            <person name="Pertea M."/>
            <person name="Pop M."/>
            <person name="White O."/>
            <person name="Barton G.J."/>
            <person name="Carlow C.K."/>
            <person name="Crawford M.J."/>
            <person name="Daub J."/>
            <person name="Dimmic M.W."/>
            <person name="Estes C.F."/>
            <person name="Foster J.M."/>
            <person name="Ganatra M."/>
            <person name="Gregory W.F."/>
            <person name="Johnson N.M."/>
            <person name="Jin J."/>
            <person name="Komuniecki R."/>
            <person name="Korf I."/>
            <person name="Kumar S."/>
            <person name="Laney S."/>
            <person name="Li B.W."/>
            <person name="Li W."/>
            <person name="Lindblom T.H."/>
            <person name="Lustigman S."/>
            <person name="Ma D."/>
            <person name="Maina C.V."/>
            <person name="Martin D.M."/>
            <person name="McCarter J.P."/>
            <person name="McReynolds L."/>
            <person name="Mitreva M."/>
            <person name="Nutman T.B."/>
            <person name="Parkinson J."/>
            <person name="Peregrin-Alvarez J.M."/>
            <person name="Poole C."/>
            <person name="Ren Q."/>
            <person name="Saunders L."/>
            <person name="Sluder A.E."/>
            <person name="Smith K."/>
            <person name="Stanke M."/>
            <person name="Unnasch T.R."/>
            <person name="Ware J."/>
            <person name="Wei A.D."/>
            <person name="Weil G."/>
            <person name="Williams D.J."/>
            <person name="Zhang Y."/>
            <person name="Williams S.A."/>
            <person name="Fraser-Liggett C."/>
            <person name="Slatko B."/>
            <person name="Blaxter M.L."/>
            <person name="Scott A.L."/>
        </authorList>
    </citation>
    <scope>NUCLEOTIDE SEQUENCE</scope>
    <source>
        <strain evidence="2">FR3</strain>
    </source>
</reference>
<dbReference type="InterPro" id="IPR032942">
    <property type="entry name" value="BPI/LBP/Plunc"/>
</dbReference>
<dbReference type="GO" id="GO:0008289">
    <property type="term" value="F:lipid binding"/>
    <property type="evidence" value="ECO:0007669"/>
    <property type="project" value="InterPro"/>
</dbReference>
<gene>
    <name evidence="2" type="ORF">Bm10880</name>
    <name evidence="2" type="ORF">BM_Bm10880</name>
</gene>
<dbReference type="Pfam" id="PF01273">
    <property type="entry name" value="LBP_BPI_CETP"/>
    <property type="match status" value="1"/>
</dbReference>
<dbReference type="OMA" id="YRILWTM"/>
<name>A0A0J9Y202_BRUMA</name>
<dbReference type="GO" id="GO:0005615">
    <property type="term" value="C:extracellular space"/>
    <property type="evidence" value="ECO:0007669"/>
    <property type="project" value="TreeGrafter"/>
</dbReference>
<evidence type="ECO:0000259" key="1">
    <source>
        <dbReference type="Pfam" id="PF01273"/>
    </source>
</evidence>
<dbReference type="InterPro" id="IPR017943">
    <property type="entry name" value="Bactericidal_perm-incr_a/b_dom"/>
</dbReference>
<dbReference type="Gene3D" id="3.15.20.10">
    <property type="entry name" value="Bactericidal permeability-increasing protein, domain 2"/>
    <property type="match status" value="1"/>
</dbReference>
<proteinExistence type="predicted"/>
<protein>
    <submittedName>
        <fullName evidence="2">Bm10880</fullName>
    </submittedName>
</protein>
<dbReference type="PANTHER" id="PTHR10504:SF145">
    <property type="entry name" value="PROTEIN CBG15266"/>
    <property type="match status" value="1"/>
</dbReference>
<sequence>MKTLALPSQTVSFGSGSVEIKKLKVESFESPDIRISLVAPNGLIFSTSGGSVAISGSWDAAYRILWTMYISGDLSVKISGIKTLTRVNMLSQKGKLQLHFEECQLKIGNLNLKLYGGIGSWIANYFTSGAENDIKRSIEKDVCKNVRDNIEHLNKDLWSIKAQTNVVDNVYLSYHLLEDPKITKNFIQFDFSVYATFGRRKCYLQSEGKSINNNRQIISNHMIVLWFGEPMINCYLKTWYEAVNHHVYISDNIDTRRFRDLFNVNCTKTRNCTGRVNDLNKVELDIQLMKAPLLRAENGIYIETSMKIVFYRSPKNSDSLKLTELTIHTKSSLNVAITQRGITIDTEKMMITTNKVDNLNQMILNDLTNVTKNVLKELKLWEHTINVTEVIIPRLALSSNASFIGTDNFIRTDMDFHLSNQRLS</sequence>
<feature type="domain" description="Lipid-binding serum glycoprotein N-terminal" evidence="1">
    <location>
        <begin position="10"/>
        <end position="151"/>
    </location>
</feature>
<accession>A0A0J9Y202</accession>
<dbReference type="Gene3D" id="3.15.10.10">
    <property type="entry name" value="Bactericidal permeability-increasing protein, domain 1"/>
    <property type="match status" value="1"/>
</dbReference>
<organism evidence="2">
    <name type="scientific">Brugia malayi</name>
    <name type="common">Filarial nematode worm</name>
    <dbReference type="NCBI Taxonomy" id="6279"/>
    <lineage>
        <taxon>Eukaryota</taxon>
        <taxon>Metazoa</taxon>
        <taxon>Ecdysozoa</taxon>
        <taxon>Nematoda</taxon>
        <taxon>Chromadorea</taxon>
        <taxon>Rhabditida</taxon>
        <taxon>Spirurina</taxon>
        <taxon>Spiruromorpha</taxon>
        <taxon>Filarioidea</taxon>
        <taxon>Onchocercidae</taxon>
        <taxon>Brugia</taxon>
    </lineage>
</organism>
<dbReference type="AlphaFoldDB" id="A0A0J9Y202"/>
<evidence type="ECO:0000313" key="2">
    <source>
        <dbReference type="EMBL" id="CDQ00226.1"/>
    </source>
</evidence>
<reference evidence="2" key="2">
    <citation type="submission" date="2012-12" db="EMBL/GenBank/DDBJ databases">
        <authorList>
            <person name="Gao Y.W."/>
            <person name="Fan S.T."/>
            <person name="Sun H.T."/>
            <person name="Wang Z."/>
            <person name="Gao X.L."/>
            <person name="Li Y.G."/>
            <person name="Wang T.C."/>
            <person name="Zhang K."/>
            <person name="Xu W.W."/>
            <person name="Yu Z.J."/>
            <person name="Xia X.Z."/>
        </authorList>
    </citation>
    <scope>NUCLEOTIDE SEQUENCE</scope>
    <source>
        <strain evidence="2">FR3</strain>
    </source>
</reference>
<dbReference type="InterPro" id="IPR017942">
    <property type="entry name" value="Lipid-bd_serum_glycop_N"/>
</dbReference>
<dbReference type="PANTHER" id="PTHR10504">
    <property type="entry name" value="BACTERICIDAL PERMEABILITY-INCREASING BPI PROTEIN-RELATED"/>
    <property type="match status" value="1"/>
</dbReference>